<organism evidence="3 4">
    <name type="scientific">Brevibacillus fortis</name>
    <dbReference type="NCBI Taxonomy" id="2126352"/>
    <lineage>
        <taxon>Bacteria</taxon>
        <taxon>Bacillati</taxon>
        <taxon>Bacillota</taxon>
        <taxon>Bacilli</taxon>
        <taxon>Bacillales</taxon>
        <taxon>Paenibacillaceae</taxon>
        <taxon>Brevibacillus</taxon>
    </lineage>
</organism>
<evidence type="ECO:0000256" key="2">
    <source>
        <dbReference type="RuleBase" id="RU003707"/>
    </source>
</evidence>
<dbReference type="PANTHER" id="PTHR43802">
    <property type="entry name" value="ENOYL-COA HYDRATASE"/>
    <property type="match status" value="1"/>
</dbReference>
<keyword evidence="4" id="KW-1185">Reference proteome</keyword>
<dbReference type="Gene3D" id="3.90.226.10">
    <property type="entry name" value="2-enoyl-CoA Hydratase, Chain A, domain 1"/>
    <property type="match status" value="1"/>
</dbReference>
<name>A0A2P7V8D7_9BACL</name>
<evidence type="ECO:0000313" key="4">
    <source>
        <dbReference type="Proteomes" id="UP000240419"/>
    </source>
</evidence>
<sequence>MTTRKAVVECEIHQEIGWIYLNRPERLNAVIPQLVEELYGSLDKLERAGVRAAILAGRGNAFCAGHDLRHEEKPANEAELRYNIQKIQDITRKIQRVPFPVIAAVHGYALGAGCEFALGCDLIIAAQDAEFGFPEVSVGLSVTGGISHILPIAIGLVRAKELLFSGERFGASQALHLGLINKVVDHKVLAEEADKCAKRLAELPQVALAKAKFALNRGAQCDLEAAFELEIEHALATVQTIESKQAAEWFRKKGSV</sequence>
<gene>
    <name evidence="3" type="ORF">C7R93_12155</name>
</gene>
<dbReference type="RefSeq" id="WP_106839050.1">
    <property type="nucleotide sequence ID" value="NZ_JBCNIW010000029.1"/>
</dbReference>
<evidence type="ECO:0000256" key="1">
    <source>
        <dbReference type="ARBA" id="ARBA00005254"/>
    </source>
</evidence>
<dbReference type="Pfam" id="PF00378">
    <property type="entry name" value="ECH_1"/>
    <property type="match status" value="1"/>
</dbReference>
<dbReference type="OrthoDB" id="254175at2"/>
<reference evidence="3 4" key="1">
    <citation type="submission" date="2018-03" db="EMBL/GenBank/DDBJ databases">
        <title>Brevisbacillus phylogenomics.</title>
        <authorList>
            <person name="Dunlap C."/>
        </authorList>
    </citation>
    <scope>NUCLEOTIDE SEQUENCE [LARGE SCALE GENOMIC DNA]</scope>
    <source>
        <strain evidence="3 4">NRRL NRS-1210</strain>
    </source>
</reference>
<dbReference type="GO" id="GO:0003824">
    <property type="term" value="F:catalytic activity"/>
    <property type="evidence" value="ECO:0007669"/>
    <property type="project" value="InterPro"/>
</dbReference>
<comment type="caution">
    <text evidence="3">The sequence shown here is derived from an EMBL/GenBank/DDBJ whole genome shotgun (WGS) entry which is preliminary data.</text>
</comment>
<dbReference type="EMBL" id="PXZM01000018">
    <property type="protein sequence ID" value="PSJ95484.1"/>
    <property type="molecule type" value="Genomic_DNA"/>
</dbReference>
<dbReference type="CDD" id="cd06558">
    <property type="entry name" value="crotonase-like"/>
    <property type="match status" value="1"/>
</dbReference>
<dbReference type="AlphaFoldDB" id="A0A2P7V8D7"/>
<dbReference type="SUPFAM" id="SSF52096">
    <property type="entry name" value="ClpP/crotonase"/>
    <property type="match status" value="1"/>
</dbReference>
<dbReference type="PANTHER" id="PTHR43802:SF1">
    <property type="entry name" value="IP11341P-RELATED"/>
    <property type="match status" value="1"/>
</dbReference>
<dbReference type="InterPro" id="IPR001753">
    <property type="entry name" value="Enoyl-CoA_hydra/iso"/>
</dbReference>
<accession>A0A2P7V8D7</accession>
<dbReference type="InterPro" id="IPR018376">
    <property type="entry name" value="Enoyl-CoA_hyd/isom_CS"/>
</dbReference>
<comment type="similarity">
    <text evidence="1 2">Belongs to the enoyl-CoA hydratase/isomerase family.</text>
</comment>
<dbReference type="PROSITE" id="PS00166">
    <property type="entry name" value="ENOYL_COA_HYDRATASE"/>
    <property type="match status" value="1"/>
</dbReference>
<proteinExistence type="inferred from homology"/>
<dbReference type="Proteomes" id="UP000240419">
    <property type="component" value="Unassembled WGS sequence"/>
</dbReference>
<dbReference type="InterPro" id="IPR029045">
    <property type="entry name" value="ClpP/crotonase-like_dom_sf"/>
</dbReference>
<protein>
    <submittedName>
        <fullName evidence="3">Enoyl-CoA hydratase</fullName>
    </submittedName>
</protein>
<evidence type="ECO:0000313" key="3">
    <source>
        <dbReference type="EMBL" id="PSJ95484.1"/>
    </source>
</evidence>